<reference evidence="1 2" key="1">
    <citation type="submission" date="2015-08" db="EMBL/GenBank/DDBJ databases">
        <title>Genomic sequence of Lactobacillus heilongjiangensis DSM 28069, isolated from Chinese traditional pickle.</title>
        <authorList>
            <person name="Jiang X."/>
            <person name="Zheng B."/>
            <person name="Cheng H."/>
        </authorList>
    </citation>
    <scope>NUCLEOTIDE SEQUENCE [LARGE SCALE GENOMIC DNA]</scope>
    <source>
        <strain evidence="1 2">DSM 28069</strain>
    </source>
</reference>
<gene>
    <name evidence="1" type="ORF">JP39_05360</name>
</gene>
<accession>A0A0K2LC08</accession>
<evidence type="ECO:0008006" key="3">
    <source>
        <dbReference type="Google" id="ProtNLM"/>
    </source>
</evidence>
<dbReference type="STRING" id="1074467.JP39_05360"/>
<dbReference type="KEGG" id="lhi:JP39_05360"/>
<sequence>MKKLKYVLLMVIPLFFLLLTGCSKMNLSTTKKEYSADGLVAVVKGQAKNYDKLTYTVNGKTQKVSVDGGHFAISVPVSTKDQNVRIKATNGDKVETKLVKVKKAKALESYLTFAQTYNYTLLSMGQPTDQLQLITKNGIFTHKKSDGTEWYYNVQDNQLMGIATKFTYKDLKSKTGQKNMATDLMITSKLLGADGKQVLKDFGKQTKNASKNSTKTSMKQITSNGVNFNINLSMKEFYLYVTKY</sequence>
<name>A0A0K2LC08_9LACO</name>
<dbReference type="AlphaFoldDB" id="A0A0K2LC08"/>
<dbReference type="RefSeq" id="WP_041499892.1">
    <property type="nucleotide sequence ID" value="NZ_BJDV01000013.1"/>
</dbReference>
<evidence type="ECO:0000313" key="2">
    <source>
        <dbReference type="Proteomes" id="UP000061546"/>
    </source>
</evidence>
<dbReference type="OrthoDB" id="2289408at2"/>
<dbReference type="PROSITE" id="PS51257">
    <property type="entry name" value="PROKAR_LIPOPROTEIN"/>
    <property type="match status" value="1"/>
</dbReference>
<dbReference type="Gene3D" id="2.60.40.10">
    <property type="entry name" value="Immunoglobulins"/>
    <property type="match status" value="1"/>
</dbReference>
<keyword evidence="2" id="KW-1185">Reference proteome</keyword>
<dbReference type="Proteomes" id="UP000061546">
    <property type="component" value="Chromosome"/>
</dbReference>
<organism evidence="1 2">
    <name type="scientific">Companilactobacillus heilongjiangensis</name>
    <dbReference type="NCBI Taxonomy" id="1074467"/>
    <lineage>
        <taxon>Bacteria</taxon>
        <taxon>Bacillati</taxon>
        <taxon>Bacillota</taxon>
        <taxon>Bacilli</taxon>
        <taxon>Lactobacillales</taxon>
        <taxon>Lactobacillaceae</taxon>
        <taxon>Companilactobacillus</taxon>
    </lineage>
</organism>
<dbReference type="InterPro" id="IPR013783">
    <property type="entry name" value="Ig-like_fold"/>
</dbReference>
<dbReference type="EMBL" id="CP012559">
    <property type="protein sequence ID" value="ALB28836.1"/>
    <property type="molecule type" value="Genomic_DNA"/>
</dbReference>
<evidence type="ECO:0000313" key="1">
    <source>
        <dbReference type="EMBL" id="ALB28836.1"/>
    </source>
</evidence>
<protein>
    <recommendedName>
        <fullName evidence="3">Lipoprotein</fullName>
    </recommendedName>
</protein>
<proteinExistence type="predicted"/>